<dbReference type="GO" id="GO:0051645">
    <property type="term" value="P:Golgi localization"/>
    <property type="evidence" value="ECO:0007669"/>
    <property type="project" value="TreeGrafter"/>
</dbReference>
<keyword evidence="4 6" id="KW-0963">Cytoplasm</keyword>
<feature type="coiled-coil region" evidence="8">
    <location>
        <begin position="121"/>
        <end position="158"/>
    </location>
</feature>
<feature type="domain" description="AP complex mu/sigma subunit" evidence="9">
    <location>
        <begin position="19"/>
        <end position="105"/>
    </location>
</feature>
<keyword evidence="8" id="KW-0175">Coiled coil</keyword>
<keyword evidence="5 6" id="KW-0653">Protein transport</keyword>
<sequence>MSRRRIEGLLTEFPQLLGKSAKQHTFVETDSVRYVYQPLLDKFFIILITTKTLNILKDLEMLRLFAKVVAEYCHSLEENDVVASALQLVLAFDELVAMGYRENVTFAQIRTFVEMDSQEEKAAIAARLNQEREAKQKIKENAKELQKQRAEAARKAKEWDQFANQLQQENEKVQTSVKSQVPGKEPLHSSQQIKREAIACQLLREGGLQSLGVHGMLTLRISDESYTLVRIQMENKDTRQFQFIQHPNIDKDLFWNNWAKGSRQAVSSQCRRWRPQVAFTEYR</sequence>
<evidence type="ECO:0000259" key="9">
    <source>
        <dbReference type="Pfam" id="PF01217"/>
    </source>
</evidence>
<dbReference type="STRING" id="418985.A0A1V9XAE5"/>
<dbReference type="InterPro" id="IPR011012">
    <property type="entry name" value="Longin-like_dom_sf"/>
</dbReference>
<evidence type="ECO:0000256" key="6">
    <source>
        <dbReference type="RuleBase" id="RU364018"/>
    </source>
</evidence>
<evidence type="ECO:0000256" key="2">
    <source>
        <dbReference type="ARBA" id="ARBA00011775"/>
    </source>
</evidence>
<keyword evidence="6" id="KW-0472">Membrane</keyword>
<evidence type="ECO:0000313" key="10">
    <source>
        <dbReference type="EMBL" id="OQR70396.1"/>
    </source>
</evidence>
<keyword evidence="6" id="KW-0333">Golgi apparatus</keyword>
<dbReference type="GO" id="GO:0015031">
    <property type="term" value="P:protein transport"/>
    <property type="evidence" value="ECO:0007669"/>
    <property type="project" value="UniProtKB-KW"/>
</dbReference>
<dbReference type="OrthoDB" id="10266042at2759"/>
<reference evidence="10 11" key="1">
    <citation type="journal article" date="2017" name="Gigascience">
        <title>Draft genome of the honey bee ectoparasitic mite, Tropilaelaps mercedesae, is shaped by the parasitic life history.</title>
        <authorList>
            <person name="Dong X."/>
            <person name="Armstrong S.D."/>
            <person name="Xia D."/>
            <person name="Makepeace B.L."/>
            <person name="Darby A.C."/>
            <person name="Kadowaki T."/>
        </authorList>
    </citation>
    <scope>NUCLEOTIDE SEQUENCE [LARGE SCALE GENOMIC DNA]</scope>
    <source>
        <strain evidence="10">Wuxi-XJTLU</strain>
    </source>
</reference>
<organism evidence="10 11">
    <name type="scientific">Tropilaelaps mercedesae</name>
    <dbReference type="NCBI Taxonomy" id="418985"/>
    <lineage>
        <taxon>Eukaryota</taxon>
        <taxon>Metazoa</taxon>
        <taxon>Ecdysozoa</taxon>
        <taxon>Arthropoda</taxon>
        <taxon>Chelicerata</taxon>
        <taxon>Arachnida</taxon>
        <taxon>Acari</taxon>
        <taxon>Parasitiformes</taxon>
        <taxon>Mesostigmata</taxon>
        <taxon>Gamasina</taxon>
        <taxon>Dermanyssoidea</taxon>
        <taxon>Laelapidae</taxon>
        <taxon>Tropilaelaps</taxon>
    </lineage>
</organism>
<comment type="function">
    <text evidence="6">The coatomer is a cytosolic protein complex that binds to dilysine motifs and reversibly associates with Golgi non-clathrin-coated vesicles, which further mediate biosynthetic protein transport from the ER, via the Golgi up to the trans Golgi network. Coatomer complex is required for budding from Golgi membranes, and is essential for the retrograde Golgi-to-ER transport of dilysine-tagged proteins.</text>
</comment>
<dbReference type="InterPro" id="IPR022775">
    <property type="entry name" value="AP_mu_sigma_su"/>
</dbReference>
<evidence type="ECO:0000256" key="8">
    <source>
        <dbReference type="SAM" id="Coils"/>
    </source>
</evidence>
<keyword evidence="3 6" id="KW-0813">Transport</keyword>
<dbReference type="GO" id="GO:0006890">
    <property type="term" value="P:retrograde vesicle-mediated transport, Golgi to endoplasmic reticulum"/>
    <property type="evidence" value="ECO:0007669"/>
    <property type="project" value="UniProtKB-UniRule"/>
</dbReference>
<comment type="subcellular location">
    <subcellularLocation>
        <location evidence="6 7">Cytoplasm</location>
    </subcellularLocation>
    <subcellularLocation>
        <location evidence="6 7">Cytoplasmic vesicle</location>
        <location evidence="6 7">COPI-coated vesicle membrane</location>
        <topology evidence="6 7">Peripheral membrane protein</topology>
        <orientation evidence="6 7">Cytoplasmic side</orientation>
    </subcellularLocation>
    <subcellularLocation>
        <location evidence="6 7">Golgi apparatus membrane</location>
        <topology evidence="6 7">Peripheral membrane protein</topology>
        <orientation evidence="6 7">Cytoplasmic side</orientation>
    </subcellularLocation>
</comment>
<gene>
    <name evidence="10" type="ORF">BIW11_04168</name>
</gene>
<evidence type="ECO:0000313" key="11">
    <source>
        <dbReference type="Proteomes" id="UP000192247"/>
    </source>
</evidence>
<dbReference type="PANTHER" id="PTHR10121:SF0">
    <property type="entry name" value="COATOMER SUBUNIT DELTA"/>
    <property type="match status" value="1"/>
</dbReference>
<dbReference type="Pfam" id="PF01217">
    <property type="entry name" value="Clat_adaptor_s"/>
    <property type="match status" value="1"/>
</dbReference>
<dbReference type="GO" id="GO:0000139">
    <property type="term" value="C:Golgi membrane"/>
    <property type="evidence" value="ECO:0007669"/>
    <property type="project" value="UniProtKB-SubCell"/>
</dbReference>
<evidence type="ECO:0000256" key="5">
    <source>
        <dbReference type="ARBA" id="ARBA00022927"/>
    </source>
</evidence>
<comment type="subunit">
    <text evidence="2 6">Oligomeric complex that consists of at least the alpha, beta, beta', gamma, delta, epsilon and zeta subunits.</text>
</comment>
<protein>
    <recommendedName>
        <fullName evidence="6">Coatomer subunit delta</fullName>
    </recommendedName>
</protein>
<keyword evidence="6" id="KW-0931">ER-Golgi transport</keyword>
<evidence type="ECO:0000256" key="1">
    <source>
        <dbReference type="ARBA" id="ARBA00010516"/>
    </source>
</evidence>
<evidence type="ECO:0000256" key="7">
    <source>
        <dbReference type="RuleBase" id="RU366052"/>
    </source>
</evidence>
<proteinExistence type="inferred from homology"/>
<dbReference type="InParanoid" id="A0A1V9XAE5"/>
<name>A0A1V9XAE5_9ACAR</name>
<keyword evidence="6" id="KW-0968">Cytoplasmic vesicle</keyword>
<dbReference type="GO" id="GO:0006888">
    <property type="term" value="P:endoplasmic reticulum to Golgi vesicle-mediated transport"/>
    <property type="evidence" value="ECO:0007669"/>
    <property type="project" value="TreeGrafter"/>
</dbReference>
<dbReference type="AlphaFoldDB" id="A0A1V9XAE5"/>
<evidence type="ECO:0000256" key="4">
    <source>
        <dbReference type="ARBA" id="ARBA00022490"/>
    </source>
</evidence>
<dbReference type="Proteomes" id="UP000192247">
    <property type="component" value="Unassembled WGS sequence"/>
</dbReference>
<dbReference type="CDD" id="cd14830">
    <property type="entry name" value="Delta_COP_N"/>
    <property type="match status" value="1"/>
</dbReference>
<dbReference type="SUPFAM" id="SSF64356">
    <property type="entry name" value="SNARE-like"/>
    <property type="match status" value="1"/>
</dbReference>
<keyword evidence="11" id="KW-1185">Reference proteome</keyword>
<comment type="similarity">
    <text evidence="1 6">Belongs to the adaptor complexes medium subunit family. Delta-COP subfamily.</text>
</comment>
<dbReference type="Gene3D" id="3.30.450.60">
    <property type="match status" value="1"/>
</dbReference>
<dbReference type="PANTHER" id="PTHR10121">
    <property type="entry name" value="COATOMER SUBUNIT DELTA"/>
    <property type="match status" value="1"/>
</dbReference>
<dbReference type="EMBL" id="MNPL01017684">
    <property type="protein sequence ID" value="OQR70396.1"/>
    <property type="molecule type" value="Genomic_DNA"/>
</dbReference>
<dbReference type="GO" id="GO:0030126">
    <property type="term" value="C:COPI vesicle coat"/>
    <property type="evidence" value="ECO:0007669"/>
    <property type="project" value="UniProtKB-UniRule"/>
</dbReference>
<dbReference type="InterPro" id="IPR027059">
    <property type="entry name" value="Coatomer_dsu"/>
</dbReference>
<comment type="caution">
    <text evidence="10">The sequence shown here is derived from an EMBL/GenBank/DDBJ whole genome shotgun (WGS) entry which is preliminary data.</text>
</comment>
<evidence type="ECO:0000256" key="3">
    <source>
        <dbReference type="ARBA" id="ARBA00022448"/>
    </source>
</evidence>
<dbReference type="FunFam" id="3.30.450.60:FF:000003">
    <property type="entry name" value="Coatomer subunit delta"/>
    <property type="match status" value="1"/>
</dbReference>
<accession>A0A1V9XAE5</accession>